<evidence type="ECO:0000259" key="2">
    <source>
        <dbReference type="Pfam" id="PF07715"/>
    </source>
</evidence>
<dbReference type="InterPro" id="IPR037066">
    <property type="entry name" value="Plug_dom_sf"/>
</dbReference>
<reference evidence="3 4" key="1">
    <citation type="submission" date="2020-08" db="EMBL/GenBank/DDBJ databases">
        <title>Genome sequence of Sphingomonas lutea KCTC 23642T.</title>
        <authorList>
            <person name="Hyun D.-W."/>
            <person name="Bae J.-W."/>
        </authorList>
    </citation>
    <scope>NUCLEOTIDE SEQUENCE [LARGE SCALE GENOMIC DNA]</scope>
    <source>
        <strain evidence="3 4">KCTC 23642</strain>
    </source>
</reference>
<evidence type="ECO:0000313" key="3">
    <source>
        <dbReference type="EMBL" id="QNN67899.1"/>
    </source>
</evidence>
<comment type="similarity">
    <text evidence="1">Belongs to the TonB-dependent receptor family.</text>
</comment>
<dbReference type="GO" id="GO:0009279">
    <property type="term" value="C:cell outer membrane"/>
    <property type="evidence" value="ECO:0007669"/>
    <property type="project" value="UniProtKB-SubCell"/>
</dbReference>
<dbReference type="SUPFAM" id="SSF56935">
    <property type="entry name" value="Porins"/>
    <property type="match status" value="1"/>
</dbReference>
<keyword evidence="1" id="KW-0998">Cell outer membrane</keyword>
<keyword evidence="3" id="KW-0675">Receptor</keyword>
<dbReference type="PROSITE" id="PS52016">
    <property type="entry name" value="TONB_DEPENDENT_REC_3"/>
    <property type="match status" value="1"/>
</dbReference>
<dbReference type="PANTHER" id="PTHR47234">
    <property type="match status" value="1"/>
</dbReference>
<gene>
    <name evidence="3" type="ORF">H9L13_02970</name>
</gene>
<dbReference type="PANTHER" id="PTHR47234:SF2">
    <property type="entry name" value="TONB-DEPENDENT RECEPTOR"/>
    <property type="match status" value="1"/>
</dbReference>
<feature type="domain" description="TonB-dependent receptor plug" evidence="2">
    <location>
        <begin position="3"/>
        <end position="107"/>
    </location>
</feature>
<dbReference type="Gene3D" id="2.170.130.10">
    <property type="entry name" value="TonB-dependent receptor, plug domain"/>
    <property type="match status" value="1"/>
</dbReference>
<dbReference type="RefSeq" id="WP_187538899.1">
    <property type="nucleotide sequence ID" value="NZ_CP060718.1"/>
</dbReference>
<dbReference type="Proteomes" id="UP000515971">
    <property type="component" value="Chromosome"/>
</dbReference>
<dbReference type="Pfam" id="PF07715">
    <property type="entry name" value="Plug"/>
    <property type="match status" value="1"/>
</dbReference>
<evidence type="ECO:0000256" key="1">
    <source>
        <dbReference type="PROSITE-ProRule" id="PRU01360"/>
    </source>
</evidence>
<evidence type="ECO:0000313" key="4">
    <source>
        <dbReference type="Proteomes" id="UP000515971"/>
    </source>
</evidence>
<keyword evidence="1" id="KW-0813">Transport</keyword>
<protein>
    <submittedName>
        <fullName evidence="3">TonB-dependent receptor plug domain-containing protein</fullName>
    </submittedName>
</protein>
<dbReference type="InterPro" id="IPR012910">
    <property type="entry name" value="Plug_dom"/>
</dbReference>
<dbReference type="InterPro" id="IPR039426">
    <property type="entry name" value="TonB-dep_rcpt-like"/>
</dbReference>
<dbReference type="EMBL" id="CP060718">
    <property type="protein sequence ID" value="QNN67899.1"/>
    <property type="molecule type" value="Genomic_DNA"/>
</dbReference>
<organism evidence="3 4">
    <name type="scientific">Sphingomonas lutea</name>
    <dbReference type="NCBI Taxonomy" id="1045317"/>
    <lineage>
        <taxon>Bacteria</taxon>
        <taxon>Pseudomonadati</taxon>
        <taxon>Pseudomonadota</taxon>
        <taxon>Alphaproteobacteria</taxon>
        <taxon>Sphingomonadales</taxon>
        <taxon>Sphingomonadaceae</taxon>
        <taxon>Sphingomonas</taxon>
    </lineage>
</organism>
<sequence length="566" mass="59983">MESVRPEDFTLTGVANVEQTLNQMPQITPSFTTTSNNPGTGAATLDLRGLGSVRTLILVNGRRWIANDAGNVPEIDVNTIPASLIDRVDIVTGGASAVYGSDAVTGVINFVLKNNLKGLHLDARSAISERGDGRVSSADLSYGLDIFKGRGNLIASIGWLDQDSLVQADRAYTRDTLQDGCVIKNTISETGVSTPAANADGLCDGADEEFGYLAGGSTFIPAGLFQGGTGALFRGPGNSFTRFGGARFAEDGTIVRFNAATDAYNFAADNYLQVPLRRISANLIGHLTISDFFEPYTEISVIHTRSPQQLAPAAAGIGTGAGTVPRLRINLDNPFLAPQARQVLEDTFGVDAQGDRGFLGSNVTGFTINPAYGGDADGFVTLPGQFRSRLTGLGPRQTVNDRLAYRILLGARGRSFGPFDYDVYFSSSDVTHNTPLQNSASALRIQQAILVRADGSGNITCIDPSDGCVPINIFGKQDISAAAADFIRANPSESTRVKEKIIEGVIRGPVVKLPAGDLDIAIGAHFRQTSFAYRPDRTLADGDNLGFQPSVGSAGRTRVVELFGRH</sequence>
<dbReference type="AlphaFoldDB" id="A0A7G9SJ74"/>
<keyword evidence="1" id="KW-1134">Transmembrane beta strand</keyword>
<keyword evidence="4" id="KW-1185">Reference proteome</keyword>
<dbReference type="KEGG" id="slut:H9L13_02970"/>
<keyword evidence="1" id="KW-0812">Transmembrane</keyword>
<name>A0A7G9SJ74_9SPHN</name>
<comment type="subcellular location">
    <subcellularLocation>
        <location evidence="1">Cell outer membrane</location>
        <topology evidence="1">Multi-pass membrane protein</topology>
    </subcellularLocation>
</comment>
<accession>A0A7G9SJ74</accession>
<proteinExistence type="inferred from homology"/>
<keyword evidence="1" id="KW-0472">Membrane</keyword>